<reference evidence="1" key="1">
    <citation type="journal article" date="2020" name="Stud. Mycol.">
        <title>101 Dothideomycetes genomes: a test case for predicting lifestyles and emergence of pathogens.</title>
        <authorList>
            <person name="Haridas S."/>
            <person name="Albert R."/>
            <person name="Binder M."/>
            <person name="Bloem J."/>
            <person name="Labutti K."/>
            <person name="Salamov A."/>
            <person name="Andreopoulos B."/>
            <person name="Baker S."/>
            <person name="Barry K."/>
            <person name="Bills G."/>
            <person name="Bluhm B."/>
            <person name="Cannon C."/>
            <person name="Castanera R."/>
            <person name="Culley D."/>
            <person name="Daum C."/>
            <person name="Ezra D."/>
            <person name="Gonzalez J."/>
            <person name="Henrissat B."/>
            <person name="Kuo A."/>
            <person name="Liang C."/>
            <person name="Lipzen A."/>
            <person name="Lutzoni F."/>
            <person name="Magnuson J."/>
            <person name="Mondo S."/>
            <person name="Nolan M."/>
            <person name="Ohm R."/>
            <person name="Pangilinan J."/>
            <person name="Park H.-J."/>
            <person name="Ramirez L."/>
            <person name="Alfaro M."/>
            <person name="Sun H."/>
            <person name="Tritt A."/>
            <person name="Yoshinaga Y."/>
            <person name="Zwiers L.-H."/>
            <person name="Turgeon B."/>
            <person name="Goodwin S."/>
            <person name="Spatafora J."/>
            <person name="Crous P."/>
            <person name="Grigoriev I."/>
        </authorList>
    </citation>
    <scope>NUCLEOTIDE SEQUENCE</scope>
    <source>
        <strain evidence="1">CBS 121739</strain>
    </source>
</reference>
<keyword evidence="2" id="KW-1185">Reference proteome</keyword>
<name>A0A6A6WKD8_9PEZI</name>
<dbReference type="Proteomes" id="UP000799437">
    <property type="component" value="Unassembled WGS sequence"/>
</dbReference>
<sequence>MEIKNPRRMLVVGASNAGVLDLIKDLTGSAPSPIDSSTAGLSHTLSLKTPYYTAAIPIWIDELASLPAWTAEFLAPEACAVVSALGAWIFCFRRPLPGANVGSPEHIDTVKDSMRAVQAVIKEACGDEWDGVCLAVAMPQTTVPYVEMETDEWEYTCREFGFEYVDSEAKEKNEFGEKTGVERVKEALEANEWDGDDLLDSDFEQEGDGEEGLDGEEAEMGVELFGMKGALRGNEGESEEAKQVEDLERMMGKLQTVKGTLLIY</sequence>
<dbReference type="InterPro" id="IPR034627">
    <property type="entry name" value="Irc6"/>
</dbReference>
<dbReference type="GO" id="GO:0016192">
    <property type="term" value="P:vesicle-mediated transport"/>
    <property type="evidence" value="ECO:0007669"/>
    <property type="project" value="InterPro"/>
</dbReference>
<dbReference type="OrthoDB" id="10261384at2759"/>
<dbReference type="GO" id="GO:0030674">
    <property type="term" value="F:protein-macromolecule adaptor activity"/>
    <property type="evidence" value="ECO:0007669"/>
    <property type="project" value="TreeGrafter"/>
</dbReference>
<gene>
    <name evidence="1" type="ORF">EJ05DRAFT_7625</name>
</gene>
<dbReference type="RefSeq" id="XP_033605064.1">
    <property type="nucleotide sequence ID" value="XM_033749958.1"/>
</dbReference>
<evidence type="ECO:0000313" key="1">
    <source>
        <dbReference type="EMBL" id="KAF2762613.1"/>
    </source>
</evidence>
<dbReference type="Gene3D" id="3.40.50.11960">
    <property type="match status" value="1"/>
</dbReference>
<dbReference type="AlphaFoldDB" id="A0A6A6WKD8"/>
<dbReference type="PANTHER" id="PTHR28043:SF1">
    <property type="entry name" value="INCREASED RECOMBINATION CENTERS PROTEIN 6"/>
    <property type="match status" value="1"/>
</dbReference>
<protein>
    <submittedName>
        <fullName evidence="1">Uncharacterized protein</fullName>
    </submittedName>
</protein>
<proteinExistence type="predicted"/>
<organism evidence="1 2">
    <name type="scientific">Pseudovirgaria hyperparasitica</name>
    <dbReference type="NCBI Taxonomy" id="470096"/>
    <lineage>
        <taxon>Eukaryota</taxon>
        <taxon>Fungi</taxon>
        <taxon>Dikarya</taxon>
        <taxon>Ascomycota</taxon>
        <taxon>Pezizomycotina</taxon>
        <taxon>Dothideomycetes</taxon>
        <taxon>Dothideomycetes incertae sedis</taxon>
        <taxon>Acrospermales</taxon>
        <taxon>Acrospermaceae</taxon>
        <taxon>Pseudovirgaria</taxon>
    </lineage>
</organism>
<dbReference type="PANTHER" id="PTHR28043">
    <property type="entry name" value="INCREASED RECOMBINATION CENTERS PROTEIN 6"/>
    <property type="match status" value="1"/>
</dbReference>
<accession>A0A6A6WKD8</accession>
<dbReference type="EMBL" id="ML996565">
    <property type="protein sequence ID" value="KAF2762613.1"/>
    <property type="molecule type" value="Genomic_DNA"/>
</dbReference>
<dbReference type="GeneID" id="54491012"/>
<evidence type="ECO:0000313" key="2">
    <source>
        <dbReference type="Proteomes" id="UP000799437"/>
    </source>
</evidence>